<organism evidence="1 2">
    <name type="scientific">Hypoxylon rubiginosum</name>
    <dbReference type="NCBI Taxonomy" id="110542"/>
    <lineage>
        <taxon>Eukaryota</taxon>
        <taxon>Fungi</taxon>
        <taxon>Dikarya</taxon>
        <taxon>Ascomycota</taxon>
        <taxon>Pezizomycotina</taxon>
        <taxon>Sordariomycetes</taxon>
        <taxon>Xylariomycetidae</taxon>
        <taxon>Xylariales</taxon>
        <taxon>Hypoxylaceae</taxon>
        <taxon>Hypoxylon</taxon>
    </lineage>
</organism>
<evidence type="ECO:0000313" key="2">
    <source>
        <dbReference type="Proteomes" id="UP001497700"/>
    </source>
</evidence>
<dbReference type="Proteomes" id="UP001497700">
    <property type="component" value="Unassembled WGS sequence"/>
</dbReference>
<keyword evidence="2" id="KW-1185">Reference proteome</keyword>
<sequence>MMTREHHRRRSPESSRRRRKERRDSREQLQIRQPPIPIPRYEERTEPVDLQLRAFSPYSSSSSTSSSLLNISRPSRKFGLGNFFGGSGRKQHRVRKKRSRFLRFGNSSSSSVNSDLAYGKGYVERRRSREFSPPNSAGRPALSQRGRAQTDEEILELGRKFAEIARQQNAEDLRAAGRSRPSGLIGAATALSQFRRTNSGHSTKGVGSSKTHRDSSPDDSEWESASDDDSSSSEFDSGLAYGSGLSLPNTSAKAARALDPPRPSRSPRSPQSPRSPRPLRAPSSLQAPNYDPPLHRKPSVVDPNLFGPVNSLRGYVETPCGFEKVDRSTLSEPRRPYEPSIPPSEAISETRPLQRVYPVPTSDPGRFDARGSVVSSQHDFSTPPRPAPVPIQQPKPIAPVSRKVLDTVETDSRFSDHSLSRKSIGEAAIAGVAGAALGAALSSDRRDDHERHEGKRDRDGKRRSKRLDIGAADEKVEKRRSRDVPRDEPREEPREGREDRFERRREKRSEQDRDSEKDRRPREMMAAEAERESEKEKRRRDKYRDEGNDYDRERRERRDARNDARNDDRKDERKIDRNDIRRGERASRSDLESYKRLEGSEPLPKEGPVDPFQYQVADDAFQTPLNTTPKRPLTPSVITVDREPDFSRFERMADEVRPLERLSRKDSYERDLRNAHEIYEVAEHATAPVNEAAFAVATAAIMAEDRRGRSRSRGSDASSMNRSHRDEAPTRGKDSVQADADRYYREAELARRIQEEDRRFHAAAESSVIDKWKHAKEPVVVDIVAPPEMNHPKKKSPYDGPDADVRIDNVLEHPKELSRFRTPDIKGLAASPIFKARDPSAERERPMLNVVRPTPVPTPTLEVRRLLEEPPSESAAETDNDTTAYDVVIGPRGEVIPAPPTPKAVSWGENQTKHYVVESPEREDDPYSGAKIITPAKPPRSRSGRKSGWGVIAAAVGGTSGGAASSSTTDPVIDSEVTRTGRVPRDGEKTTSRRSSAQLEGMYDSPPVPGPKPPSPRSAQMPGAFAEDPVFTANIAAALQGSGFDPNIVIDNASFHRRDSPPGSNDSDVYHSPFVESVIDLGSSASQNNREHGFVLGEMPETPSDEKDIPANKSDILSRLKELRKQQSAAGHGGPEGPEIFNDSKAGGSRSIAEDEWDVPSSKPSKKERRRLEKSTQAQPAEEDVQVDDASRTEQDLEAEFGVGATTDEGQDSLLKRKKSKKSKKAIVVQGSSKQPDMESPKIDPTDDSRDVKNAKVIESPKVTVPPSAFSDSQSAEAIEQDTKWDLPKDNRRPKRNSEAYESARSALASQLSTESSYRVVDAESLPATDDEWDTPNSSRRESGAYSSLSRSAQASEISLELARRRTLPVSLSDDEQDILSKKKNKRNTIDDEFSASFARSTDDLSGSRDSRTTSRRSSRAYESLPHEELSGDIVESPIEMTESFSDLRSEKTAATEESDVTPKKSKKKSKRGSVAYEDIPSTPRSQTAPSEASVTSSKRSKQDSYTDSPSRSAPGSEVGTDDSRKKSKKKKKRRSTSDGIADDGNTNESEPPDKGRDRFEAVDRDISSVVSDPSRYDDHKSSRSRRSEVLDDTKSVASAPGSADRRDRKSSKSEKDTRNNGNSGFFDRLKSSIGIAEEKGRQRKSEEDKKNSFLDNAGTLGAGVGSTGAAIAPVSQESRSNATNNPLEEETQIVPTTPERQSTGPREVEFIDPEIVPREIRPAIDPKYGDLLPLPPSLPGSPVPELGDNFPPLPDSRPESPEHERHLHEMPTHARRRSGFETPHRPKTPSQGAIPLQFLLGHKATPESPSTLRSPSVRSPSASPVTGISEFSERRRRPRPTSWESSREFKPLLLLQRAFRESTSMRSSPERESSPGSERLQELSPSRSEDREHASQSESHIPAESPDLDLQPHESVPDTPVQSASRELVETPSTPHVTESISHSPTDRTFDPPSNELLHRQATKVDDTSHLPSLLESSDLPLPDSLQVNVEHEVDFQEPFEQPLSEFVENIELKSPKPELKLIVPNSDAPSLHTAQEPDADILPISPTLVSGQKSTELSESLKDSLEDNFKDATPVIETAKSVPEDVQVMTVLDDRGPSRETDTLAMQSKDIPTSHILTEGKVAPPTDALDISKSDDVDTGLVELSSFLETLHDDDNAQREKGTEVKELPEVSINTETLPVQDEAVYSDAVTEQVPVIESAQEPTIQEPAAVEISTKEAPEISEHILEQALKNDEFVEPPLSKAPALETRDEPPPKEVPREIVEVPQPEPETSSAQQNTSTSSKKGKKKKKNRKSQATVPILDDQPVVTQTRDASLDELPSRPTEEIAITPAEFTPISFEGEPSTIEEKPPTGEGPATIEKEFAGEEMPITSEPEVPTAEAATEKESSVQEKPSTSNAQISTVEPVDDEPRNSAWSFWGATKKSTKKENEAPQTTTVDNGGSWLDWGKKKIKGTADTPVETKEMEPAVAESGKQQPSVEKELADPTISQEESAKVAELTLEDNPQNPDALPGELQTSTQDQLEAAIFQEQSDVRPSLPEESPSTTKKSKKKKGKKAQNLEPEPEPEPETTIEQTHTEQENRSLPEANLVPAVQEVEAGIQADNQTPDNTHQRLVEIPANPQETELKLDTRPEDNLISKELLSDESPKPDETSRDNEETSQEISSPSGLFEPLSSNPETDGPHELQSALLSDAGPRQQPNSTLEPVLGEDQLRSDTNKPEDLVVASVVQEDPNSGQEHEGEPTLTGASLQGLVEQEPSGSKSLEHIVDDESPLQPNLPLPSGEDPREQDPASTDPLEAPLSGAILTENLENKSVEQQTEAVEEPAAFNVVADDAQPSSLPTEPVAQEPQEMALSREDVGSKKKGKRNKKKRQDTSEVVESPIATETFEEPTLHTAEPETNLDEPLVISDVPEQPAQKSPVLAGIDSLQELTGTTELPKSEQDYRDSEVVDVNEQPEVLKSEEPRIQPQTDTETAQGQIAEQTGDDVGLEAESSSKKSKKGKKNRQSIDETALGSQPEPSKPVEEPVIKEIAIDDNQLTEVITASPSENDVAADSQLEKDPAPGAEIETVLTKKKSKKDKKKRGSTQLESAVSEETTGELVVQGDANREVAPQTEPILNVSPTTGDEQVTQAQEVEEWKPISKKAKKGKRKQSQSRNDTEIVTPVTAPDILPKPSATSEEFGQIPEDSNTGLTSNTEILKEDSKRQSVQFADPLEQGPMEIPAEIAIDPAVQFPETDTAFNSDWASADIPPPPDFWAESESHHDDAPSSFDDSLKTQYDPSQNQSVDPLFQHPETIETEKQAEALGNEEDKLTSHDVNIASVSEPPFEKNTEALESTHVDETKDQLLADTTPKDELDIAQQSSAEAIPVEQQSTEDQKSIEADIVEEPTTRNESQIVPIPTDQDRIPTEADAVEIPHPQIEIGQLEEDQAKANDETTPQVEELALVAPAISEDAESRDLVEPPSLSEPSAEPILSTAAEEESPILAKKSKKDKKKKRKSKTQDALDSTSGTATPAEESIIESPSSQQINPALATTQDQTEPTQLIPDVPMNTEPEQLVPESQPQEDEPQTSVAKKSKKDKKKKKKGSQIQEPEPSSLPTEEIPVKQPQSPIPDSSQLQTVDSSELPLPQETELKHPLQEDVSDQPALPVPETSEAVADTSQIPISATQEPEPQLSEPADIPIQHEDTEQERTIEGEKTSDDVPVVEHLPVATSSSDYVAVSEFHKPEEIPQVSDVTPIPEQEPVVEQPLPSEEPEENVATPKSKKDRKKKKKRDSQAPPDDAGTDPSQDISASVSGITTPVEQVRSLADSAAPVSVKDSEPTVELSDLTENTGLAASQDISEPVPDVQPTTEIRDFAEILSIPAEPPADQLATTTPMTELDLQGSEKISTESKEGQDIQAVLPDDDASQQVHREQVKEVTVTPAPLEQTEINEPITAATSKDEDTTELAPTKKGKKGKKKKKSQALNDAQPQEEPTGLPQDTTSDIIQPDTSTLIPQEISKDDESAELELPKSEADQEKKSLVVDDSQPEPTELLLETASDTRQVEASIYTPRETSGDEKTSNLELAENREDQEEKPSTLDDLQPQEEQSKLDTEILAPSVDKPLETTVPESSKDENTDEAIPTKKNKKGKKKKRTSLLEDTAPEQQESTQTTSDPVTDTPATEQVETEKSAMVDISKDEDTQDVTSSKKSKRDKKKKKRAGTLEVEPEPEPSAITQPVELSTEASRSDMPPINSEDAILAEESLPADLSEIPHVPTSDNQLPVTSTQDEASLVEKDLPTQQPVEVIEEQISEQSSKNIITAPLTSDTVIVDATQPDVTGAAPLEVNSQVPDYQAKETTLSVSPAEYEPLSLTEDPVQQSEESDIKSKIVLPEEQAESTQLKEPPMSEEPTHPEEYSKLDNPTEQGELVQAREPSKPEEPVQVDESSKLEESPKPEELVNVEGPTPADQFTPAQESAQTEEPVRTEFTPQEPLEAEEPVQLEESLEPKESLQPAEIMQTEYPLAAEGPLQQDAHIRAEEPSKQDESAQLEKSLKLEETPQLEKATKSDVPTQLEDPALQEPSEIESMQPDVLLKSEEIIQSEEPTQQEFPKAEESKQIEEPALIEEPAQLEPTQLEQPPVILDEPEIAPAKKSKKDKKKKKKASQAESDPVSESVRQIEESQAQASLPEQSHDQDNSMVLPEAVESKPVVEDPTTIAKDSEDVEETFPEVTTGKKSKKKKKRASQLVPQPAPETTLPADEPAGQSPLPEQLSLPEQPQPEESKPTLERALSVDEYAGQALLPEQSYMLEQSSLSKEQSLPDEPSLSQQTQAQQSEEPYPVLERALLADEPAEQPLLSEEPSLSKPSLSEQTYLPDELSIPEQPYLPEQHQEPQPLDSQPITEATPVTVTDVVSTEDVIPETSTSKKSKKKKKRASQVDRDLEADISTPLESPAQLPLLEEPLVQEPLEQLDSVKAEEPVVVKEDKNPEVIPEVSSKKSKKEKRKAKKLTSSTIEPELESDLKLEEQPTAVEVEPSYPEQYTELVNLVSETTTPLATDPTPTNLKEHLEPPTTEAELSLKSEKDQSADIVDRHEGEISEPIVQKENEPANPEQDLTVSRVENEVNGTSLDNTTDVIPEATQQPAHAPVEVSTKDVGRDDNKTRGEPSLDVTDTALPSQDLANTEKQDEAVASRELLVAGEPAQAELSEVTEPSKIPEMSSTEQQEQMLVDQPIQPDVSLPKEQEPEPEPAPVSRKKSKKNKKKKKADTQAESEPASGTQTPLTPIGISNDVARTDTMTGEPERTITNEGEWPESLPKSKDENSRTASGTFTPLESMEDAPVDAQPETVTEENIPGNLTLEEISAVEGQSSKAKDVPEKYSEPKDKDANAEDINISHPTGEDVIVPENNQLAPPAEEEQLVQPDEGPANETVQDNSDHVELSVPASRPRTPTPIVPPPAINVDLSPAQLSSHVEHERPFDQSPQPGKKARTELSIDDAMIPVSLSAQDNIPPQNIESSTYGVPELLQPEEQDTTKVEDGNAVPGDVTPAREIAASYLESQPMSMDDTHDYARENNDAEQTNTSGLFPMITPRREIAASYFDGYPATVQTDDCNMPEDNIQEPSGSTRPSTLFGGVSISPPDAQSTHPDPEHVEEKTIPVQPDDEPRQPSPVQDTESSAREVAATFMESHLKPSRREIEMHKETEPIATTKGLTLSPEGLGSSEKQRSFDKGSLDTDNMLDDPALRESSQPRALEEGGLLNTDAGDFRGPNTETDDQTRAPSSPDAMEVEVSNDLPKRPAEQQDVTTTPENVEKVDIESPVIGREVQHELPEPRNAGHESPKSSEPPTSEIIENLDDLDTSEHLTEPTGSTGERKIDAGSLKSISPTRSYMSSGRASPRVLPPVEEETHEDLEKERQTRAGETTDKITIPTEANRDSGVVTYSPHPMRRSLVEASQRDSGVHLHDWPETAPKREEGLLQEEGGAIQTPQSNEKRTKKLGLGGETPRLSTPTVGGQNDEMRDAIDPKKTRPSTRSSTPSSAAAQESGQRSVSDNISRRSTPLAERQLRRTASNTSISRLRTPEPLRFRPDSPSQSAFRSGTNTPPLSLRRVDKRMSGDLRSLSSNLSNNVSRENLHQSQPSTTPVANEGRVRAKDMTDVY</sequence>
<protein>
    <submittedName>
        <fullName evidence="1">Uncharacterized protein</fullName>
    </submittedName>
</protein>
<reference evidence="1 2" key="1">
    <citation type="journal article" date="2022" name="New Phytol.">
        <title>Ecological generalism drives hyperdiversity of secondary metabolite gene clusters in xylarialean endophytes.</title>
        <authorList>
            <person name="Franco M.E.E."/>
            <person name="Wisecaver J.H."/>
            <person name="Arnold A.E."/>
            <person name="Ju Y.M."/>
            <person name="Slot J.C."/>
            <person name="Ahrendt S."/>
            <person name="Moore L.P."/>
            <person name="Eastman K.E."/>
            <person name="Scott K."/>
            <person name="Konkel Z."/>
            <person name="Mondo S.J."/>
            <person name="Kuo A."/>
            <person name="Hayes R.D."/>
            <person name="Haridas S."/>
            <person name="Andreopoulos B."/>
            <person name="Riley R."/>
            <person name="LaButti K."/>
            <person name="Pangilinan J."/>
            <person name="Lipzen A."/>
            <person name="Amirebrahimi M."/>
            <person name="Yan J."/>
            <person name="Adam C."/>
            <person name="Keymanesh K."/>
            <person name="Ng V."/>
            <person name="Louie K."/>
            <person name="Northen T."/>
            <person name="Drula E."/>
            <person name="Henrissat B."/>
            <person name="Hsieh H.M."/>
            <person name="Youens-Clark K."/>
            <person name="Lutzoni F."/>
            <person name="Miadlikowska J."/>
            <person name="Eastwood D.C."/>
            <person name="Hamelin R.C."/>
            <person name="Grigoriev I.V."/>
            <person name="U'Ren J.M."/>
        </authorList>
    </citation>
    <scope>NUCLEOTIDE SEQUENCE [LARGE SCALE GENOMIC DNA]</scope>
    <source>
        <strain evidence="1 2">CBS 119005</strain>
    </source>
</reference>
<dbReference type="EMBL" id="MU393443">
    <property type="protein sequence ID" value="KAI4867849.1"/>
    <property type="molecule type" value="Genomic_DNA"/>
</dbReference>
<gene>
    <name evidence="1" type="ORF">F4820DRAFT_412322</name>
</gene>
<comment type="caution">
    <text evidence="1">The sequence shown here is derived from an EMBL/GenBank/DDBJ whole genome shotgun (WGS) entry which is preliminary data.</text>
</comment>
<evidence type="ECO:0000313" key="1">
    <source>
        <dbReference type="EMBL" id="KAI4867849.1"/>
    </source>
</evidence>
<name>A0ACB9Z7V1_9PEZI</name>
<accession>A0ACB9Z7V1</accession>
<proteinExistence type="predicted"/>
<feature type="non-terminal residue" evidence="1">
    <location>
        <position position="6135"/>
    </location>
</feature>